<dbReference type="Proteomes" id="UP001227268">
    <property type="component" value="Unassembled WGS sequence"/>
</dbReference>
<dbReference type="EMBL" id="JASBWT010000006">
    <property type="protein sequence ID" value="KAJ9103908.1"/>
    <property type="molecule type" value="Genomic_DNA"/>
</dbReference>
<proteinExistence type="predicted"/>
<gene>
    <name evidence="1" type="ORF">QFC21_002371</name>
</gene>
<accession>A0ACC2VXN5</accession>
<organism evidence="1 2">
    <name type="scientific">Naganishia friedmannii</name>
    <dbReference type="NCBI Taxonomy" id="89922"/>
    <lineage>
        <taxon>Eukaryota</taxon>
        <taxon>Fungi</taxon>
        <taxon>Dikarya</taxon>
        <taxon>Basidiomycota</taxon>
        <taxon>Agaricomycotina</taxon>
        <taxon>Tremellomycetes</taxon>
        <taxon>Filobasidiales</taxon>
        <taxon>Filobasidiaceae</taxon>
        <taxon>Naganishia</taxon>
    </lineage>
</organism>
<keyword evidence="2" id="KW-1185">Reference proteome</keyword>
<comment type="caution">
    <text evidence="1">The sequence shown here is derived from an EMBL/GenBank/DDBJ whole genome shotgun (WGS) entry which is preliminary data.</text>
</comment>
<reference evidence="1" key="1">
    <citation type="submission" date="2023-04" db="EMBL/GenBank/DDBJ databases">
        <title>Draft Genome sequencing of Naganishia species isolated from polar environments using Oxford Nanopore Technology.</title>
        <authorList>
            <person name="Leo P."/>
            <person name="Venkateswaran K."/>
        </authorList>
    </citation>
    <scope>NUCLEOTIDE SEQUENCE</scope>
    <source>
        <strain evidence="1">MNA-CCFEE 5423</strain>
    </source>
</reference>
<sequence length="302" mass="33391">MPRPTQTPAINKAFALDALANHQIRLDGRKPLDQRPWSINFYAQPEDDDEAGESAGDSGTASAGLGKVDVRLGKTRVIANISASIVKPRDDRPYEGLIYITSEMSGMTNQSYIEGRTTEDEVLTARLIEKAIRKSEAVDRESLCILAGEKVWAIRVTLHYLSDDGNLLDCACMAAMAALRHFKKEEVEVRGDEITVHKASERAPMQLAIHHTPLCVTFAYLDDNNLILDPSHYESSIATGTLTLTLNAQRELCVLSKAGGTPLAKHDLMRVVRLAVDRVRDMTKALEDALKADEQIRVIEVR</sequence>
<protein>
    <submittedName>
        <fullName evidence="1">Uncharacterized protein</fullName>
    </submittedName>
</protein>
<evidence type="ECO:0000313" key="2">
    <source>
        <dbReference type="Proteomes" id="UP001227268"/>
    </source>
</evidence>
<name>A0ACC2VXN5_9TREE</name>
<evidence type="ECO:0000313" key="1">
    <source>
        <dbReference type="EMBL" id="KAJ9103908.1"/>
    </source>
</evidence>